<evidence type="ECO:0000313" key="2">
    <source>
        <dbReference type="Proteomes" id="UP001346869"/>
    </source>
</evidence>
<proteinExistence type="predicted"/>
<protein>
    <submittedName>
        <fullName evidence="1">Uncharacterized protein</fullName>
    </submittedName>
</protein>
<organism evidence="1 2">
    <name type="scientific">Eleginops maclovinus</name>
    <name type="common">Patagonian blennie</name>
    <name type="synonym">Eleginus maclovinus</name>
    <dbReference type="NCBI Taxonomy" id="56733"/>
    <lineage>
        <taxon>Eukaryota</taxon>
        <taxon>Metazoa</taxon>
        <taxon>Chordata</taxon>
        <taxon>Craniata</taxon>
        <taxon>Vertebrata</taxon>
        <taxon>Euteleostomi</taxon>
        <taxon>Actinopterygii</taxon>
        <taxon>Neopterygii</taxon>
        <taxon>Teleostei</taxon>
        <taxon>Neoteleostei</taxon>
        <taxon>Acanthomorphata</taxon>
        <taxon>Eupercaria</taxon>
        <taxon>Perciformes</taxon>
        <taxon>Notothenioidei</taxon>
        <taxon>Eleginopidae</taxon>
        <taxon>Eleginops</taxon>
    </lineage>
</organism>
<comment type="caution">
    <text evidence="1">The sequence shown here is derived from an EMBL/GenBank/DDBJ whole genome shotgun (WGS) entry which is preliminary data.</text>
</comment>
<reference evidence="1 2" key="2">
    <citation type="journal article" date="2023" name="Mol. Biol. Evol.">
        <title>Genomics of Secondarily Temperate Adaptation in the Only Non-Antarctic Icefish.</title>
        <authorList>
            <person name="Rivera-Colon A.G."/>
            <person name="Rayamajhi N."/>
            <person name="Minhas B.F."/>
            <person name="Madrigal G."/>
            <person name="Bilyk K.T."/>
            <person name="Yoon V."/>
            <person name="Hune M."/>
            <person name="Gregory S."/>
            <person name="Cheng C.H.C."/>
            <person name="Catchen J.M."/>
        </authorList>
    </citation>
    <scope>NUCLEOTIDE SEQUENCE [LARGE SCALE GENOMIC DNA]</scope>
    <source>
        <strain evidence="1">JMC-PN-2008</strain>
    </source>
</reference>
<dbReference type="EMBL" id="JAUZQC010000005">
    <property type="protein sequence ID" value="KAK5871210.1"/>
    <property type="molecule type" value="Genomic_DNA"/>
</dbReference>
<evidence type="ECO:0000313" key="1">
    <source>
        <dbReference type="EMBL" id="KAK5871210.1"/>
    </source>
</evidence>
<name>A0AAN7Y3N1_ELEMC</name>
<dbReference type="AlphaFoldDB" id="A0AAN7Y3N1"/>
<keyword evidence="2" id="KW-1185">Reference proteome</keyword>
<dbReference type="Proteomes" id="UP001346869">
    <property type="component" value="Unassembled WGS sequence"/>
</dbReference>
<reference evidence="1 2" key="1">
    <citation type="journal article" date="2023" name="Genes (Basel)">
        <title>Chromosome-Level Genome Assembly and Circadian Gene Repertoire of the Patagonia Blennie Eleginops maclovinus-The Closest Ancestral Proxy of Antarctic Cryonotothenioids.</title>
        <authorList>
            <person name="Cheng C.C."/>
            <person name="Rivera-Colon A.G."/>
            <person name="Minhas B.F."/>
            <person name="Wilson L."/>
            <person name="Rayamajhi N."/>
            <person name="Vargas-Chacoff L."/>
            <person name="Catchen J.M."/>
        </authorList>
    </citation>
    <scope>NUCLEOTIDE SEQUENCE [LARGE SCALE GENOMIC DNA]</scope>
    <source>
        <strain evidence="1">JMC-PN-2008</strain>
    </source>
</reference>
<accession>A0AAN7Y3N1</accession>
<gene>
    <name evidence="1" type="ORF">PBY51_004102</name>
</gene>
<sequence>MPVCKDACSSLMCPPGGALYHRRDAREDRHLQEWTFLTIQPCGWFERQTARKPSSCTHCDYCAQPETVRCSITDCKVFNDRLSNLLCSLTDWLLHARLGCALLVGCAPSRAKGAMK</sequence>